<comment type="caution">
    <text evidence="1">The sequence shown here is derived from an EMBL/GenBank/DDBJ whole genome shotgun (WGS) entry which is preliminary data.</text>
</comment>
<protein>
    <submittedName>
        <fullName evidence="1">Uncharacterized protein</fullName>
    </submittedName>
</protein>
<dbReference type="GeneID" id="92097945"/>
<dbReference type="EMBL" id="JAQQWL010000013">
    <property type="protein sequence ID" value="KAK8042990.1"/>
    <property type="molecule type" value="Genomic_DNA"/>
</dbReference>
<dbReference type="Proteomes" id="UP001480595">
    <property type="component" value="Unassembled WGS sequence"/>
</dbReference>
<sequence>MVFATSKDSRYDACRLLQQYGIPCVIWCEDAFGYYGMNTVLFSLHVVVSSIDIATEVLLQRGWTRLDPAQRPTEVGVPWVDMPDHSMCRLLPPDWVENPVLPWPPLPPS</sequence>
<gene>
    <name evidence="1" type="ORF">PG994_013473</name>
</gene>
<reference evidence="1 2" key="1">
    <citation type="submission" date="2023-01" db="EMBL/GenBank/DDBJ databases">
        <title>Analysis of 21 Apiospora genomes using comparative genomics revels a genus with tremendous synthesis potential of carbohydrate active enzymes and secondary metabolites.</title>
        <authorList>
            <person name="Sorensen T."/>
        </authorList>
    </citation>
    <scope>NUCLEOTIDE SEQUENCE [LARGE SCALE GENOMIC DNA]</scope>
    <source>
        <strain evidence="1 2">CBS 135458</strain>
    </source>
</reference>
<organism evidence="1 2">
    <name type="scientific">Apiospora phragmitis</name>
    <dbReference type="NCBI Taxonomy" id="2905665"/>
    <lineage>
        <taxon>Eukaryota</taxon>
        <taxon>Fungi</taxon>
        <taxon>Dikarya</taxon>
        <taxon>Ascomycota</taxon>
        <taxon>Pezizomycotina</taxon>
        <taxon>Sordariomycetes</taxon>
        <taxon>Xylariomycetidae</taxon>
        <taxon>Amphisphaeriales</taxon>
        <taxon>Apiosporaceae</taxon>
        <taxon>Apiospora</taxon>
    </lineage>
</organism>
<dbReference type="RefSeq" id="XP_066709843.1">
    <property type="nucleotide sequence ID" value="XM_066864882.1"/>
</dbReference>
<evidence type="ECO:0000313" key="2">
    <source>
        <dbReference type="Proteomes" id="UP001480595"/>
    </source>
</evidence>
<name>A0ABR1T8S4_9PEZI</name>
<evidence type="ECO:0000313" key="1">
    <source>
        <dbReference type="EMBL" id="KAK8042990.1"/>
    </source>
</evidence>
<keyword evidence="2" id="KW-1185">Reference proteome</keyword>
<accession>A0ABR1T8S4</accession>
<proteinExistence type="predicted"/>